<reference evidence="1 2" key="1">
    <citation type="submission" date="2019-06" db="EMBL/GenBank/DDBJ databases">
        <title>A distant relative of Phikzvirus genus phages from a therapeutic phage collection.</title>
        <authorList>
            <person name="Hejnowicz M.S."/>
            <person name="Dabrowski K."/>
            <person name="Gawor J."/>
            <person name="Weber-Dabrowska B."/>
            <person name="Gromadka R."/>
            <person name="Lobocka M.B."/>
        </authorList>
    </citation>
    <scope>NUCLEOTIDE SEQUENCE [LARGE SCALE GENOMIC DNA]</scope>
</reference>
<evidence type="ECO:0000313" key="2">
    <source>
        <dbReference type="Proteomes" id="UP000322144"/>
    </source>
</evidence>
<sequence length="185" mass="21317">MSQEIDLTVSPLEPRKETPLQPTDVFDIVRKCGLTEDFKRLCYEDATPEELDFNPDVVTVYRHDLGLKFLRGKNLPTTLEDLKDRTEVLFETMTAGKIDYKAGEMIVLFPRPVYSGSDLKNNMVIAIVKEDFKFESDVDLNCGGEENFEIAMRPYVEGGQLELVTNPGLRVYSAYERWTFLERFK</sequence>
<proteinExistence type="predicted"/>
<dbReference type="KEGG" id="vg:77937038"/>
<name>A0A5C1K7C7_9CAUD</name>
<evidence type="ECO:0000313" key="1">
    <source>
        <dbReference type="EMBL" id="QEM42017.1"/>
    </source>
</evidence>
<dbReference type="RefSeq" id="YP_010661028.1">
    <property type="nucleotide sequence ID" value="NC_070882.1"/>
</dbReference>
<organism evidence="1 2">
    <name type="scientific">Pseudomonas phage vB_PaeM_PS119XW</name>
    <dbReference type="NCBI Taxonomy" id="2601632"/>
    <lineage>
        <taxon>Viruses</taxon>
        <taxon>Duplodnaviria</taxon>
        <taxon>Heunggongvirae</taxon>
        <taxon>Uroviricota</taxon>
        <taxon>Caudoviricetes</taxon>
        <taxon>Chimalliviridae</taxon>
        <taxon>Pawinskivirus</taxon>
        <taxon>Pawinskivirus PS119XW</taxon>
    </lineage>
</organism>
<dbReference type="GeneID" id="77937038"/>
<dbReference type="EMBL" id="MN103543">
    <property type="protein sequence ID" value="QEM42017.1"/>
    <property type="molecule type" value="Genomic_DNA"/>
</dbReference>
<accession>A0A5C1K7C7</accession>
<dbReference type="Proteomes" id="UP000322144">
    <property type="component" value="Segment"/>
</dbReference>
<keyword evidence="2" id="KW-1185">Reference proteome</keyword>
<protein>
    <submittedName>
        <fullName evidence="1">Uncharacterized protein</fullName>
    </submittedName>
</protein>